<evidence type="ECO:0000256" key="4">
    <source>
        <dbReference type="ARBA" id="ARBA00010662"/>
    </source>
</evidence>
<evidence type="ECO:0000256" key="3">
    <source>
        <dbReference type="ARBA" id="ARBA00004961"/>
    </source>
</evidence>
<dbReference type="InterPro" id="IPR006148">
    <property type="entry name" value="Glc/Gal-6P_isomerase"/>
</dbReference>
<evidence type="ECO:0000256" key="1">
    <source>
        <dbReference type="ARBA" id="ARBA00000832"/>
    </source>
</evidence>
<dbReference type="UniPathway" id="UPA00115">
    <property type="reaction ID" value="UER00409"/>
</dbReference>
<dbReference type="NCBIfam" id="TIGR01198">
    <property type="entry name" value="pgl"/>
    <property type="match status" value="1"/>
</dbReference>
<dbReference type="AlphaFoldDB" id="A0A0E0WDA9"/>
<dbReference type="HOGENOM" id="CLU_053947_2_0_7"/>
<evidence type="ECO:0000256" key="2">
    <source>
        <dbReference type="ARBA" id="ARBA00002681"/>
    </source>
</evidence>
<dbReference type="SUPFAM" id="SSF100950">
    <property type="entry name" value="NagB/RpiA/CoA transferase-like"/>
    <property type="match status" value="1"/>
</dbReference>
<dbReference type="GO" id="GO:0005975">
    <property type="term" value="P:carbohydrate metabolic process"/>
    <property type="evidence" value="ECO:0007669"/>
    <property type="project" value="UniProtKB-UniRule"/>
</dbReference>
<dbReference type="CDD" id="cd01400">
    <property type="entry name" value="6PGL"/>
    <property type="match status" value="1"/>
</dbReference>
<sequence length="227" mass="25551">MGYQLFEFENLENCHKALTERFKEFFNAALKKHHQVSIAFSGGRSPIGLLQKLSVLDLKWHACLVSLVDERIIDTSHDDSNTKLLHDYLLQNNALKASFIPLLPEKISSDTNALFNFANQHFKQPHLAILGMGTDGHTASLFPETSAFLNEEKENIVLVKPANAPYERLSMSINALENCEKLFLSISGAQKRGVLEKVLKENAPYSLPIARILHSQKVTTEVFYAKN</sequence>
<feature type="domain" description="Glucosamine/galactosamine-6-phosphate isomerase" evidence="9">
    <location>
        <begin position="12"/>
        <end position="217"/>
    </location>
</feature>
<reference evidence="10 11" key="1">
    <citation type="submission" date="2012-04" db="EMBL/GenBank/DDBJ databases">
        <authorList>
            <person name="Kersulyte D."/>
            <person name="Cabrera L."/>
            <person name="Pacheco R."/>
            <person name="Herrera P."/>
            <person name="Rodriguez C."/>
            <person name="Gilman R.H."/>
            <person name="Berg D.E."/>
        </authorList>
    </citation>
    <scope>NUCLEOTIDE SEQUENCE [LARGE SCALE GENOMIC DNA]</scope>
    <source>
        <strain evidence="10 11">Shi169</strain>
    </source>
</reference>
<dbReference type="InterPro" id="IPR005900">
    <property type="entry name" value="6-phosphogluconolactonase_DevB"/>
</dbReference>
<dbReference type="InterPro" id="IPR039104">
    <property type="entry name" value="6PGL"/>
</dbReference>
<comment type="catalytic activity">
    <reaction evidence="1 8">
        <text>6-phospho-D-glucono-1,5-lactone + H2O = 6-phospho-D-gluconate + H(+)</text>
        <dbReference type="Rhea" id="RHEA:12556"/>
        <dbReference type="ChEBI" id="CHEBI:15377"/>
        <dbReference type="ChEBI" id="CHEBI:15378"/>
        <dbReference type="ChEBI" id="CHEBI:57955"/>
        <dbReference type="ChEBI" id="CHEBI:58759"/>
        <dbReference type="EC" id="3.1.1.31"/>
    </reaction>
</comment>
<evidence type="ECO:0000256" key="6">
    <source>
        <dbReference type="ARBA" id="ARBA00020337"/>
    </source>
</evidence>
<evidence type="ECO:0000256" key="8">
    <source>
        <dbReference type="RuleBase" id="RU365095"/>
    </source>
</evidence>
<dbReference type="EC" id="3.1.1.31" evidence="5 8"/>
<proteinExistence type="inferred from homology"/>
<comment type="pathway">
    <text evidence="3 8">Carbohydrate degradation; pentose phosphate pathway; D-ribulose 5-phosphate from D-glucose 6-phosphate (oxidative stage): step 2/3.</text>
</comment>
<dbReference type="PATRIC" id="fig|1163741.3.peg.1096"/>
<dbReference type="GO" id="GO:0006098">
    <property type="term" value="P:pentose-phosphate shunt"/>
    <property type="evidence" value="ECO:0007669"/>
    <property type="project" value="UniProtKB-UniPathway"/>
</dbReference>
<keyword evidence="7 8" id="KW-0378">Hydrolase</keyword>
<evidence type="ECO:0000256" key="7">
    <source>
        <dbReference type="ARBA" id="ARBA00022801"/>
    </source>
</evidence>
<comment type="similarity">
    <text evidence="4 8">Belongs to the glucosamine/galactosamine-6-phosphate isomerase family. 6-phosphogluconolactonase subfamily.</text>
</comment>
<dbReference type="PANTHER" id="PTHR11054:SF0">
    <property type="entry name" value="6-PHOSPHOGLUCONOLACTONASE"/>
    <property type="match status" value="1"/>
</dbReference>
<accession>A0A0E0WDA9</accession>
<evidence type="ECO:0000313" key="10">
    <source>
        <dbReference type="EMBL" id="AFH99753.1"/>
    </source>
</evidence>
<evidence type="ECO:0000313" key="11">
    <source>
        <dbReference type="Proteomes" id="UP000005007"/>
    </source>
</evidence>
<protein>
    <recommendedName>
        <fullName evidence="6 8">6-phosphogluconolactonase</fullName>
        <shortName evidence="8">6PGL</shortName>
        <ecNumber evidence="5 8">3.1.1.31</ecNumber>
    </recommendedName>
</protein>
<dbReference type="Proteomes" id="UP000005007">
    <property type="component" value="Chromosome"/>
</dbReference>
<gene>
    <name evidence="8" type="primary">pgl</name>
    <name evidence="10" type="ORF">HPSH169_05435</name>
</gene>
<evidence type="ECO:0000259" key="9">
    <source>
        <dbReference type="Pfam" id="PF01182"/>
    </source>
</evidence>
<evidence type="ECO:0000256" key="5">
    <source>
        <dbReference type="ARBA" id="ARBA00013198"/>
    </source>
</evidence>
<dbReference type="Pfam" id="PF01182">
    <property type="entry name" value="Glucosamine_iso"/>
    <property type="match status" value="1"/>
</dbReference>
<dbReference type="PANTHER" id="PTHR11054">
    <property type="entry name" value="6-PHOSPHOGLUCONOLACTONASE"/>
    <property type="match status" value="1"/>
</dbReference>
<name>A0A0E0WDA9_HELPX</name>
<comment type="function">
    <text evidence="2 8">Hydrolysis of 6-phosphogluconolactone to 6-phosphogluconate.</text>
</comment>
<dbReference type="InterPro" id="IPR037171">
    <property type="entry name" value="NagB/RpiA_transferase-like"/>
</dbReference>
<dbReference type="GO" id="GO:0017057">
    <property type="term" value="F:6-phosphogluconolactonase activity"/>
    <property type="evidence" value="ECO:0007669"/>
    <property type="project" value="UniProtKB-UniRule"/>
</dbReference>
<dbReference type="FunFam" id="3.40.50.1360:FF:000033">
    <property type="entry name" value="6-phosphogluconolactonase"/>
    <property type="match status" value="1"/>
</dbReference>
<dbReference type="RefSeq" id="WP_000542173.1">
    <property type="nucleotide sequence ID" value="NC_017740.1"/>
</dbReference>
<dbReference type="EMBL" id="CP003473">
    <property type="protein sequence ID" value="AFH99753.1"/>
    <property type="molecule type" value="Genomic_DNA"/>
</dbReference>
<dbReference type="KEGG" id="hhq:HPSH169_05435"/>
<dbReference type="Gene3D" id="3.40.50.1360">
    <property type="match status" value="1"/>
</dbReference>
<organism evidence="10 11">
    <name type="scientific">Helicobacter pylori Shi169</name>
    <dbReference type="NCBI Taxonomy" id="1163741"/>
    <lineage>
        <taxon>Bacteria</taxon>
        <taxon>Pseudomonadati</taxon>
        <taxon>Campylobacterota</taxon>
        <taxon>Epsilonproteobacteria</taxon>
        <taxon>Campylobacterales</taxon>
        <taxon>Helicobacteraceae</taxon>
        <taxon>Helicobacter</taxon>
    </lineage>
</organism>